<dbReference type="AlphaFoldDB" id="A0A382H5E8"/>
<feature type="domain" description="FAD dependent oxidoreductase" evidence="1">
    <location>
        <begin position="33"/>
        <end position="214"/>
    </location>
</feature>
<proteinExistence type="predicted"/>
<name>A0A382H5E8_9ZZZZ</name>
<feature type="non-terminal residue" evidence="2">
    <location>
        <position position="215"/>
    </location>
</feature>
<dbReference type="InterPro" id="IPR036188">
    <property type="entry name" value="FAD/NAD-bd_sf"/>
</dbReference>
<dbReference type="PANTHER" id="PTHR13847:SF285">
    <property type="entry name" value="FAD DEPENDENT OXIDOREDUCTASE DOMAIN-CONTAINING PROTEIN"/>
    <property type="match status" value="1"/>
</dbReference>
<dbReference type="GO" id="GO:0005737">
    <property type="term" value="C:cytoplasm"/>
    <property type="evidence" value="ECO:0007669"/>
    <property type="project" value="TreeGrafter"/>
</dbReference>
<dbReference type="EMBL" id="UINC01059226">
    <property type="protein sequence ID" value="SVB82402.1"/>
    <property type="molecule type" value="Genomic_DNA"/>
</dbReference>
<accession>A0A382H5E8</accession>
<evidence type="ECO:0000313" key="2">
    <source>
        <dbReference type="EMBL" id="SVB82402.1"/>
    </source>
</evidence>
<dbReference type="Pfam" id="PF01266">
    <property type="entry name" value="DAO"/>
    <property type="match status" value="1"/>
</dbReference>
<protein>
    <recommendedName>
        <fullName evidence="1">FAD dependent oxidoreductase domain-containing protein</fullName>
    </recommendedName>
</protein>
<gene>
    <name evidence="2" type="ORF">METZ01_LOCUS235256</name>
</gene>
<reference evidence="2" key="1">
    <citation type="submission" date="2018-05" db="EMBL/GenBank/DDBJ databases">
        <authorList>
            <person name="Lanie J.A."/>
            <person name="Ng W.-L."/>
            <person name="Kazmierczak K.M."/>
            <person name="Andrzejewski T.M."/>
            <person name="Davidsen T.M."/>
            <person name="Wayne K.J."/>
            <person name="Tettelin H."/>
            <person name="Glass J.I."/>
            <person name="Rusch D."/>
            <person name="Podicherti R."/>
            <person name="Tsui H.-C.T."/>
            <person name="Winkler M.E."/>
        </authorList>
    </citation>
    <scope>NUCLEOTIDE SEQUENCE</scope>
</reference>
<dbReference type="PANTHER" id="PTHR13847">
    <property type="entry name" value="SARCOSINE DEHYDROGENASE-RELATED"/>
    <property type="match status" value="1"/>
</dbReference>
<sequence>MPIATHDNGSFWFDSLESLPEPEKPSSLPRATDVAIIGAGFTGLWTAYYLKQRRPDLSIAIFEAVTVGYGASGRNGGWCMGLAMGIEDLLAKPETQQAGIQVLRAMHETVDEVGRVCQAENIDCHYQKGGTLTVATLPFRAKRMRDRIERFHSMGFSDDDYRWLPTSEAKRHINCASNHGASYTPHCAAIHPARLVKGLAARVRELGVAIYELTP</sequence>
<dbReference type="InterPro" id="IPR006076">
    <property type="entry name" value="FAD-dep_OxRdtase"/>
</dbReference>
<dbReference type="SUPFAM" id="SSF51905">
    <property type="entry name" value="FAD/NAD(P)-binding domain"/>
    <property type="match status" value="1"/>
</dbReference>
<evidence type="ECO:0000259" key="1">
    <source>
        <dbReference type="Pfam" id="PF01266"/>
    </source>
</evidence>
<organism evidence="2">
    <name type="scientific">marine metagenome</name>
    <dbReference type="NCBI Taxonomy" id="408172"/>
    <lineage>
        <taxon>unclassified sequences</taxon>
        <taxon>metagenomes</taxon>
        <taxon>ecological metagenomes</taxon>
    </lineage>
</organism>
<dbReference type="Gene3D" id="3.30.9.10">
    <property type="entry name" value="D-Amino Acid Oxidase, subunit A, domain 2"/>
    <property type="match status" value="1"/>
</dbReference>
<dbReference type="Gene3D" id="3.50.50.60">
    <property type="entry name" value="FAD/NAD(P)-binding domain"/>
    <property type="match status" value="1"/>
</dbReference>